<protein>
    <recommendedName>
        <fullName evidence="5">Uronate isomerase</fullName>
        <ecNumber evidence="4">5.3.1.12</ecNumber>
    </recommendedName>
</protein>
<dbReference type="PANTHER" id="PTHR30068:SF4">
    <property type="entry name" value="URONATE ISOMERASE"/>
    <property type="match status" value="1"/>
</dbReference>
<dbReference type="Proteomes" id="UP001324993">
    <property type="component" value="Chromosome"/>
</dbReference>
<evidence type="ECO:0000313" key="8">
    <source>
        <dbReference type="Proteomes" id="UP001324993"/>
    </source>
</evidence>
<sequence>MSTDHDQRLLHKPIARRLFHEVAAGLPIIDFHNHLDTRALADNHQFDNIAQLWVSSDPYKHRAMRIAGVPEYEITGNCSDRIKFNHWAQTLPQTIGGPLHAWTSLELQRYFQIETPLDPHSADTIWTSCNKQLTRPSYSARGLLNRLGVTTVCTSDRLLDDLSAHEQLAQSDYSVAVFPSLRADDICAVDQAHHLDWVQQLASLTSRQITDAETFWAAIEQRLDVFDALKCRLSDHALDDFHYETVNPSTTQQLLNQHLQGQALSHNAQQALRSGMLLQLGIAYARRGWTLQLHIGAQRATSSRLRQLAGPAGGYASIGNTTDIPSLCRFLDQVEAHGQLPRTILYPLNPNDYAPLATLTGSYASDDIAGLVQLGPAWWFNDHDLGIREHLYQLSRYGILHSFIGMTTDSRSLLSMVRHEYFRRVLCAWISEQVEAGHLPNNFAALSQLVRALCYENAANYLNLS</sequence>
<accession>A0ABZ0RJ80</accession>
<dbReference type="GO" id="GO:0008880">
    <property type="term" value="F:glucuronate isomerase activity"/>
    <property type="evidence" value="ECO:0007669"/>
    <property type="project" value="UniProtKB-EC"/>
</dbReference>
<dbReference type="Gene3D" id="3.20.20.140">
    <property type="entry name" value="Metal-dependent hydrolases"/>
    <property type="match status" value="1"/>
</dbReference>
<dbReference type="Gene3D" id="1.10.2020.10">
    <property type="entry name" value="uronate isomerase, domain 2, chain A"/>
    <property type="match status" value="1"/>
</dbReference>
<dbReference type="PANTHER" id="PTHR30068">
    <property type="entry name" value="URONATE ISOMERASE"/>
    <property type="match status" value="1"/>
</dbReference>
<evidence type="ECO:0000256" key="4">
    <source>
        <dbReference type="ARBA" id="ARBA00012546"/>
    </source>
</evidence>
<comment type="pathway">
    <text evidence="2">Carbohydrate metabolism; pentose and glucuronate interconversion.</text>
</comment>
<evidence type="ECO:0000256" key="3">
    <source>
        <dbReference type="ARBA" id="ARBA00008397"/>
    </source>
</evidence>
<dbReference type="NCBIfam" id="NF002794">
    <property type="entry name" value="PRK02925.1"/>
    <property type="match status" value="1"/>
</dbReference>
<comment type="catalytic activity">
    <reaction evidence="1">
        <text>D-glucuronate = D-fructuronate</text>
        <dbReference type="Rhea" id="RHEA:13049"/>
        <dbReference type="ChEBI" id="CHEBI:58720"/>
        <dbReference type="ChEBI" id="CHEBI:59863"/>
        <dbReference type="EC" id="5.3.1.12"/>
    </reaction>
</comment>
<proteinExistence type="inferred from homology"/>
<evidence type="ECO:0000256" key="6">
    <source>
        <dbReference type="ARBA" id="ARBA00023235"/>
    </source>
</evidence>
<evidence type="ECO:0000313" key="7">
    <source>
        <dbReference type="EMBL" id="WPJ94850.1"/>
    </source>
</evidence>
<dbReference type="InterPro" id="IPR032466">
    <property type="entry name" value="Metal_Hydrolase"/>
</dbReference>
<dbReference type="RefSeq" id="WP_319831760.1">
    <property type="nucleotide sequence ID" value="NZ_CP138858.1"/>
</dbReference>
<dbReference type="SUPFAM" id="SSF51556">
    <property type="entry name" value="Metallo-dependent hydrolases"/>
    <property type="match status" value="1"/>
</dbReference>
<comment type="similarity">
    <text evidence="3">Belongs to the metallo-dependent hydrolases superfamily. Uronate isomerase family.</text>
</comment>
<gene>
    <name evidence="7" type="primary">uxaC</name>
    <name evidence="7" type="ORF">SH580_15580</name>
</gene>
<evidence type="ECO:0000256" key="2">
    <source>
        <dbReference type="ARBA" id="ARBA00004892"/>
    </source>
</evidence>
<dbReference type="EC" id="5.3.1.12" evidence="4"/>
<name>A0ABZ0RJ80_9BACT</name>
<dbReference type="InterPro" id="IPR003766">
    <property type="entry name" value="Uronate_isomerase"/>
</dbReference>
<evidence type="ECO:0000256" key="1">
    <source>
        <dbReference type="ARBA" id="ARBA00001165"/>
    </source>
</evidence>
<reference evidence="7 8" key="1">
    <citation type="submission" date="2023-11" db="EMBL/GenBank/DDBJ databases">
        <title>Coraliomargarita sp. nov., isolated from marine algae.</title>
        <authorList>
            <person name="Lee J.K."/>
            <person name="Baek J.H."/>
            <person name="Kim J.M."/>
            <person name="Choi D.G."/>
            <person name="Jeon C.O."/>
        </authorList>
    </citation>
    <scope>NUCLEOTIDE SEQUENCE [LARGE SCALE GENOMIC DNA]</scope>
    <source>
        <strain evidence="7 8">J2-16</strain>
    </source>
</reference>
<evidence type="ECO:0000256" key="5">
    <source>
        <dbReference type="ARBA" id="ARBA00020555"/>
    </source>
</evidence>
<keyword evidence="6 7" id="KW-0413">Isomerase</keyword>
<dbReference type="Pfam" id="PF02614">
    <property type="entry name" value="UxaC"/>
    <property type="match status" value="1"/>
</dbReference>
<keyword evidence="8" id="KW-1185">Reference proteome</keyword>
<organism evidence="7 8">
    <name type="scientific">Coraliomargarita algicola</name>
    <dbReference type="NCBI Taxonomy" id="3092156"/>
    <lineage>
        <taxon>Bacteria</taxon>
        <taxon>Pseudomonadati</taxon>
        <taxon>Verrucomicrobiota</taxon>
        <taxon>Opitutia</taxon>
        <taxon>Puniceicoccales</taxon>
        <taxon>Coraliomargaritaceae</taxon>
        <taxon>Coraliomargarita</taxon>
    </lineage>
</organism>
<dbReference type="EMBL" id="CP138858">
    <property type="protein sequence ID" value="WPJ94850.1"/>
    <property type="molecule type" value="Genomic_DNA"/>
</dbReference>